<organism evidence="2 3">
    <name type="scientific">Hypholoma sublateritium (strain FD-334 SS-4)</name>
    <dbReference type="NCBI Taxonomy" id="945553"/>
    <lineage>
        <taxon>Eukaryota</taxon>
        <taxon>Fungi</taxon>
        <taxon>Dikarya</taxon>
        <taxon>Basidiomycota</taxon>
        <taxon>Agaricomycotina</taxon>
        <taxon>Agaricomycetes</taxon>
        <taxon>Agaricomycetidae</taxon>
        <taxon>Agaricales</taxon>
        <taxon>Agaricineae</taxon>
        <taxon>Strophariaceae</taxon>
        <taxon>Hypholoma</taxon>
    </lineage>
</organism>
<name>A0A0D2MPN4_HYPSF</name>
<dbReference type="PANTHER" id="PTHR46564">
    <property type="entry name" value="TRANSPOSASE"/>
    <property type="match status" value="1"/>
</dbReference>
<feature type="domain" description="Tc1-like transposase DDE" evidence="1">
    <location>
        <begin position="148"/>
        <end position="226"/>
    </location>
</feature>
<evidence type="ECO:0000259" key="1">
    <source>
        <dbReference type="Pfam" id="PF13358"/>
    </source>
</evidence>
<dbReference type="InterPro" id="IPR036397">
    <property type="entry name" value="RNaseH_sf"/>
</dbReference>
<protein>
    <recommendedName>
        <fullName evidence="1">Tc1-like transposase DDE domain-containing protein</fullName>
    </recommendedName>
</protein>
<dbReference type="Gene3D" id="3.30.420.10">
    <property type="entry name" value="Ribonuclease H-like superfamily/Ribonuclease H"/>
    <property type="match status" value="1"/>
</dbReference>
<evidence type="ECO:0000313" key="3">
    <source>
        <dbReference type="Proteomes" id="UP000054270"/>
    </source>
</evidence>
<keyword evidence="3" id="KW-1185">Reference proteome</keyword>
<dbReference type="EMBL" id="KN817529">
    <property type="protein sequence ID" value="KJA25913.1"/>
    <property type="molecule type" value="Genomic_DNA"/>
</dbReference>
<proteinExistence type="predicted"/>
<sequence>MVNRRISPDLKVTALRLWELGWDVELITESLSISRASIYRWRQIFEETQSVNRPPSAPMGRPRAIIRAVMTAIVEVYNNKADAYLDELVWWLAVHHDLPISRSALQKNLVSVGLTHKLLHKIARERDEEVRAEFRAVIHEHSNGEHADFVDNFVRGERYSMVAAITVEGYVSTRVIPGSFNAAEFYDYVVEQILPDTNPYPGNRSILIMDNCRIHHNLELLDMVNTAGA</sequence>
<dbReference type="STRING" id="945553.A0A0D2MPN4"/>
<reference evidence="3" key="1">
    <citation type="submission" date="2014-04" db="EMBL/GenBank/DDBJ databases">
        <title>Evolutionary Origins and Diversification of the Mycorrhizal Mutualists.</title>
        <authorList>
            <consortium name="DOE Joint Genome Institute"/>
            <consortium name="Mycorrhizal Genomics Consortium"/>
            <person name="Kohler A."/>
            <person name="Kuo A."/>
            <person name="Nagy L.G."/>
            <person name="Floudas D."/>
            <person name="Copeland A."/>
            <person name="Barry K.W."/>
            <person name="Cichocki N."/>
            <person name="Veneault-Fourrey C."/>
            <person name="LaButti K."/>
            <person name="Lindquist E.A."/>
            <person name="Lipzen A."/>
            <person name="Lundell T."/>
            <person name="Morin E."/>
            <person name="Murat C."/>
            <person name="Riley R."/>
            <person name="Ohm R."/>
            <person name="Sun H."/>
            <person name="Tunlid A."/>
            <person name="Henrissat B."/>
            <person name="Grigoriev I.V."/>
            <person name="Hibbett D.S."/>
            <person name="Martin F."/>
        </authorList>
    </citation>
    <scope>NUCLEOTIDE SEQUENCE [LARGE SCALE GENOMIC DNA]</scope>
    <source>
        <strain evidence="3">FD-334 SS-4</strain>
    </source>
</reference>
<dbReference type="Pfam" id="PF13358">
    <property type="entry name" value="DDE_3"/>
    <property type="match status" value="1"/>
</dbReference>
<dbReference type="OrthoDB" id="2266637at2759"/>
<dbReference type="GO" id="GO:0003676">
    <property type="term" value="F:nucleic acid binding"/>
    <property type="evidence" value="ECO:0007669"/>
    <property type="project" value="InterPro"/>
</dbReference>
<gene>
    <name evidence="2" type="ORF">HYPSUDRAFT_133934</name>
</gene>
<evidence type="ECO:0000313" key="2">
    <source>
        <dbReference type="EMBL" id="KJA25913.1"/>
    </source>
</evidence>
<dbReference type="AlphaFoldDB" id="A0A0D2MPN4"/>
<accession>A0A0D2MPN4</accession>
<dbReference type="InterPro" id="IPR038717">
    <property type="entry name" value="Tc1-like_DDE_dom"/>
</dbReference>
<dbReference type="Proteomes" id="UP000054270">
    <property type="component" value="Unassembled WGS sequence"/>
</dbReference>
<dbReference type="OMA" id="SNICNIF"/>
<dbReference type="InterPro" id="IPR009057">
    <property type="entry name" value="Homeodomain-like_sf"/>
</dbReference>
<dbReference type="PANTHER" id="PTHR46564:SF1">
    <property type="entry name" value="TRANSPOSASE"/>
    <property type="match status" value="1"/>
</dbReference>
<dbReference type="SUPFAM" id="SSF46689">
    <property type="entry name" value="Homeodomain-like"/>
    <property type="match status" value="1"/>
</dbReference>